<evidence type="ECO:0000256" key="1">
    <source>
        <dbReference type="ARBA" id="ARBA00006484"/>
    </source>
</evidence>
<dbReference type="GO" id="GO:0007601">
    <property type="term" value="P:visual perception"/>
    <property type="evidence" value="ECO:0007669"/>
    <property type="project" value="Ensembl"/>
</dbReference>
<dbReference type="Bgee" id="ENSOANG00000041813">
    <property type="expression patterns" value="Expressed in testis and 3 other cell types or tissues"/>
</dbReference>
<dbReference type="Pfam" id="PF00106">
    <property type="entry name" value="adh_short"/>
    <property type="match status" value="1"/>
</dbReference>
<accession>A0A6I8NA16</accession>
<dbReference type="InterPro" id="IPR002347">
    <property type="entry name" value="SDR_fam"/>
</dbReference>
<keyword evidence="2 4" id="KW-0560">Oxidoreductase</keyword>
<dbReference type="EC" id="1.1.1.300" evidence="4"/>
<feature type="binding site" evidence="6">
    <location>
        <begin position="6"/>
        <end position="34"/>
    </location>
    <ligand>
        <name>NADP(+)</name>
        <dbReference type="ChEBI" id="CHEBI:58349"/>
    </ligand>
</feature>
<dbReference type="PANTHER" id="PTHR43391">
    <property type="entry name" value="RETINOL DEHYDROGENASE-RELATED"/>
    <property type="match status" value="1"/>
</dbReference>
<protein>
    <recommendedName>
        <fullName evidence="4">Retinol dehydrogenase</fullName>
        <ecNumber evidence="4">1.1.1.300</ecNumber>
    </recommendedName>
</protein>
<evidence type="ECO:0000313" key="9">
    <source>
        <dbReference type="Ensembl" id="ENSOANP00000037992.1"/>
    </source>
</evidence>
<reference evidence="9 10" key="1">
    <citation type="journal article" date="2008" name="Nature">
        <title>Genome analysis of the platypus reveals unique signatures of evolution.</title>
        <authorList>
            <person name="Warren W.C."/>
            <person name="Hillier L.W."/>
            <person name="Marshall Graves J.A."/>
            <person name="Birney E."/>
            <person name="Ponting C.P."/>
            <person name="Grutzner F."/>
            <person name="Belov K."/>
            <person name="Miller W."/>
            <person name="Clarke L."/>
            <person name="Chinwalla A.T."/>
            <person name="Yang S.P."/>
            <person name="Heger A."/>
            <person name="Locke D.P."/>
            <person name="Miethke P."/>
            <person name="Waters P.D."/>
            <person name="Veyrunes F."/>
            <person name="Fulton L."/>
            <person name="Fulton B."/>
            <person name="Graves T."/>
            <person name="Wallis J."/>
            <person name="Puente X.S."/>
            <person name="Lopez-Otin C."/>
            <person name="Ordonez G.R."/>
            <person name="Eichler E.E."/>
            <person name="Chen L."/>
            <person name="Cheng Z."/>
            <person name="Deakin J.E."/>
            <person name="Alsop A."/>
            <person name="Thompson K."/>
            <person name="Kirby P."/>
            <person name="Papenfuss A.T."/>
            <person name="Wakefield M.J."/>
            <person name="Olender T."/>
            <person name="Lancet D."/>
            <person name="Huttley G.A."/>
            <person name="Smit A.F."/>
            <person name="Pask A."/>
            <person name="Temple-Smith P."/>
            <person name="Batzer M.A."/>
            <person name="Walker J.A."/>
            <person name="Konkel M.K."/>
            <person name="Harris R.S."/>
            <person name="Whittington C.M."/>
            <person name="Wong E.S."/>
            <person name="Gemmell N.J."/>
            <person name="Buschiazzo E."/>
            <person name="Vargas Jentzsch I.M."/>
            <person name="Merkel A."/>
            <person name="Schmitz J."/>
            <person name="Zemann A."/>
            <person name="Churakov G."/>
            <person name="Kriegs J.O."/>
            <person name="Brosius J."/>
            <person name="Murchison E.P."/>
            <person name="Sachidanandam R."/>
            <person name="Smith C."/>
            <person name="Hannon G.J."/>
            <person name="Tsend-Ayush E."/>
            <person name="McMillan D."/>
            <person name="Attenborough R."/>
            <person name="Rens W."/>
            <person name="Ferguson-Smith M."/>
            <person name="Lefevre C.M."/>
            <person name="Sharp J.A."/>
            <person name="Nicholas K.R."/>
            <person name="Ray D.A."/>
            <person name="Kube M."/>
            <person name="Reinhardt R."/>
            <person name="Pringle T.H."/>
            <person name="Taylor J."/>
            <person name="Jones R.C."/>
            <person name="Nixon B."/>
            <person name="Dacheux J.L."/>
            <person name="Niwa H."/>
            <person name="Sekita Y."/>
            <person name="Huang X."/>
            <person name="Stark A."/>
            <person name="Kheradpour P."/>
            <person name="Kellis M."/>
            <person name="Flicek P."/>
            <person name="Chen Y."/>
            <person name="Webber C."/>
            <person name="Hardison R."/>
            <person name="Nelson J."/>
            <person name="Hallsworth-Pepin K."/>
            <person name="Delehaunty K."/>
            <person name="Markovic C."/>
            <person name="Minx P."/>
            <person name="Feng Y."/>
            <person name="Kremitzki C."/>
            <person name="Mitreva M."/>
            <person name="Glasscock J."/>
            <person name="Wylie T."/>
            <person name="Wohldmann P."/>
            <person name="Thiru P."/>
            <person name="Nhan M.N."/>
            <person name="Pohl C.S."/>
            <person name="Smith S.M."/>
            <person name="Hou S."/>
            <person name="Nefedov M."/>
            <person name="de Jong P.J."/>
            <person name="Renfree M.B."/>
            <person name="Mardis E.R."/>
            <person name="Wilson R.K."/>
        </authorList>
    </citation>
    <scope>NUCLEOTIDE SEQUENCE [LARGE SCALE GENOMIC DNA]</scope>
    <source>
        <strain evidence="9 10">Glennie</strain>
    </source>
</reference>
<reference evidence="9" key="2">
    <citation type="submission" date="2025-08" db="UniProtKB">
        <authorList>
            <consortium name="Ensembl"/>
        </authorList>
    </citation>
    <scope>IDENTIFICATION</scope>
    <source>
        <strain evidence="9">Glennie</strain>
    </source>
</reference>
<dbReference type="GO" id="GO:0052650">
    <property type="term" value="F:all-trans-retinol dehydrogenase (NADP+) activity"/>
    <property type="evidence" value="ECO:0007669"/>
    <property type="project" value="UniProtKB-UniRule"/>
</dbReference>
<dbReference type="GO" id="GO:0042572">
    <property type="term" value="P:retinol metabolic process"/>
    <property type="evidence" value="ECO:0000318"/>
    <property type="project" value="GO_Central"/>
</dbReference>
<evidence type="ECO:0000256" key="2">
    <source>
        <dbReference type="ARBA" id="ARBA00023002"/>
    </source>
</evidence>
<dbReference type="PRINTS" id="PR00081">
    <property type="entry name" value="GDHRDH"/>
</dbReference>
<gene>
    <name evidence="9" type="primary">RDH8</name>
</gene>
<dbReference type="InterPro" id="IPR036291">
    <property type="entry name" value="NAD(P)-bd_dom_sf"/>
</dbReference>
<dbReference type="Gene3D" id="3.40.50.720">
    <property type="entry name" value="NAD(P)-binding Rossmann-like Domain"/>
    <property type="match status" value="1"/>
</dbReference>
<comment type="function">
    <text evidence="4">Retinol dehydrogenase with a clear preference for NADP. Converts all-trans-retinal to all-trans-retinol. May play a role in the regeneration of visual pigment at high light intensity.</text>
</comment>
<dbReference type="Proteomes" id="UP000002279">
    <property type="component" value="Chromosome X2"/>
</dbReference>
<dbReference type="InterPro" id="IPR020904">
    <property type="entry name" value="Sc_DH/Rdtase_CS"/>
</dbReference>
<dbReference type="GeneTree" id="ENSGT00940000155412"/>
<dbReference type="GO" id="GO:0005829">
    <property type="term" value="C:cytosol"/>
    <property type="evidence" value="ECO:0000318"/>
    <property type="project" value="GO_Central"/>
</dbReference>
<feature type="binding site" evidence="6">
    <location>
        <position position="60"/>
    </location>
    <ligand>
        <name>NADP(+)</name>
        <dbReference type="ChEBI" id="CHEBI:58349"/>
    </ligand>
</feature>
<feature type="active site" description="Proton acceptor" evidence="5">
    <location>
        <position position="150"/>
    </location>
</feature>
<dbReference type="PIRSF" id="PIRSF000095">
    <property type="entry name" value="17beta-HSD"/>
    <property type="match status" value="1"/>
</dbReference>
<dbReference type="PRINTS" id="PR00080">
    <property type="entry name" value="SDRFAMILY"/>
</dbReference>
<dbReference type="GO" id="GO:0004303">
    <property type="term" value="F:estradiol 17-beta-dehydrogenase [NAD(P)+] activity"/>
    <property type="evidence" value="ECO:0007669"/>
    <property type="project" value="InterPro"/>
</dbReference>
<keyword evidence="4" id="KW-0716">Sensory transduction</keyword>
<dbReference type="InterPro" id="IPR011348">
    <property type="entry name" value="17beta_DH"/>
</dbReference>
<sequence>TVLITGCSSGIGLQLAVQLAHDPRQRYQVIATMRDLKKKEELEAAAGKALGQTLTVAQLDVCRDESVAACLSGHLGGEVDVLVNNAGIGQIGPIESISLDEMQKVFETNFFGVVRTIKAILPGMKQRRSGHIVVVSSVMGLQGVVFNDLYAASKFAIEGFCESLAVQLLQFNIFISMVEPGPVNTKFEAKLMDEISRSEFPGTDLDTIHYFKDIYLPASREIFMTMGQSPQTVAQAIAHVIDLEQPPFRTQTNLLYTPLTALKYADPSGTLSVRTFYRLLFNYGALFRLSLCCLRCVTCNCF</sequence>
<keyword evidence="3" id="KW-0443">Lipid metabolism</keyword>
<evidence type="ECO:0000313" key="10">
    <source>
        <dbReference type="Proteomes" id="UP000002279"/>
    </source>
</evidence>
<evidence type="ECO:0000256" key="4">
    <source>
        <dbReference type="PIRNR" id="PIRNR000095"/>
    </source>
</evidence>
<comment type="catalytic activity">
    <reaction evidence="4">
        <text>all-trans-retinol + NADP(+) = all-trans-retinal + NADPH + H(+)</text>
        <dbReference type="Rhea" id="RHEA:25033"/>
        <dbReference type="ChEBI" id="CHEBI:15378"/>
        <dbReference type="ChEBI" id="CHEBI:17336"/>
        <dbReference type="ChEBI" id="CHEBI:17898"/>
        <dbReference type="ChEBI" id="CHEBI:57783"/>
        <dbReference type="ChEBI" id="CHEBI:58349"/>
        <dbReference type="EC" id="1.1.1.300"/>
    </reaction>
</comment>
<dbReference type="FunFam" id="3.40.50.720:FF:000323">
    <property type="entry name" value="Estradiol 17-beta-dehydrogenase 1"/>
    <property type="match status" value="1"/>
</dbReference>
<feature type="binding site" evidence="6">
    <location>
        <position position="154"/>
    </location>
    <ligand>
        <name>NADP(+)</name>
        <dbReference type="ChEBI" id="CHEBI:58349"/>
    </ligand>
</feature>
<evidence type="ECO:0000256" key="6">
    <source>
        <dbReference type="PIRSR" id="PIRSR000095-2"/>
    </source>
</evidence>
<comment type="subcellular location">
    <subcellularLocation>
        <location evidence="4">Membrane</location>
    </subcellularLocation>
</comment>
<dbReference type="Ensembl" id="ENSOANT00000051854.1">
    <property type="protein sequence ID" value="ENSOANP00000037992.1"/>
    <property type="gene ID" value="ENSOANG00000041813.1"/>
</dbReference>
<dbReference type="GO" id="GO:0006703">
    <property type="term" value="P:estrogen biosynthetic process"/>
    <property type="evidence" value="ECO:0007669"/>
    <property type="project" value="InterPro"/>
</dbReference>
<dbReference type="GO" id="GO:0004745">
    <property type="term" value="F:all-trans-retinol dehydrogenase (NAD+) activity"/>
    <property type="evidence" value="ECO:0000318"/>
    <property type="project" value="GO_Central"/>
</dbReference>
<feature type="binding site" evidence="6">
    <location>
        <position position="137"/>
    </location>
    <ligand>
        <name>substrate</name>
    </ligand>
</feature>
<dbReference type="PANTHER" id="PTHR43391:SF8">
    <property type="entry name" value="RETINOL DEHYDROGENASE 8"/>
    <property type="match status" value="1"/>
</dbReference>
<organism evidence="9 10">
    <name type="scientific">Ornithorhynchus anatinus</name>
    <name type="common">Duckbill platypus</name>
    <dbReference type="NCBI Taxonomy" id="9258"/>
    <lineage>
        <taxon>Eukaryota</taxon>
        <taxon>Metazoa</taxon>
        <taxon>Chordata</taxon>
        <taxon>Craniata</taxon>
        <taxon>Vertebrata</taxon>
        <taxon>Euteleostomi</taxon>
        <taxon>Mammalia</taxon>
        <taxon>Monotremata</taxon>
        <taxon>Ornithorhynchidae</taxon>
        <taxon>Ornithorhynchus</taxon>
    </lineage>
</organism>
<dbReference type="FunCoup" id="A0A6I8NA16">
    <property type="interactions" value="61"/>
</dbReference>
<dbReference type="SUPFAM" id="SSF51735">
    <property type="entry name" value="NAD(P)-binding Rossmann-fold domains"/>
    <property type="match status" value="1"/>
</dbReference>
<evidence type="ECO:0000259" key="8">
    <source>
        <dbReference type="SMART" id="SM00822"/>
    </source>
</evidence>
<dbReference type="PROSITE" id="PS00061">
    <property type="entry name" value="ADH_SHORT"/>
    <property type="match status" value="1"/>
</dbReference>
<dbReference type="InterPro" id="IPR057326">
    <property type="entry name" value="KR_dom"/>
</dbReference>
<dbReference type="GO" id="GO:0016020">
    <property type="term" value="C:membrane"/>
    <property type="evidence" value="ECO:0007669"/>
    <property type="project" value="UniProtKB-SubCell"/>
</dbReference>
<comment type="similarity">
    <text evidence="1 4 7">Belongs to the short-chain dehydrogenases/reductases (SDR) family.</text>
</comment>
<proteinExistence type="inferred from homology"/>
<dbReference type="InParanoid" id="A0A6I8NA16"/>
<keyword evidence="10" id="KW-1185">Reference proteome</keyword>
<keyword evidence="4" id="KW-0472">Membrane</keyword>
<feature type="domain" description="Ketoreductase" evidence="8">
    <location>
        <begin position="1"/>
        <end position="186"/>
    </location>
</feature>
<evidence type="ECO:0000256" key="5">
    <source>
        <dbReference type="PIRSR" id="PIRSR000095-1"/>
    </source>
</evidence>
<name>A0A6I8NA16_ORNAN</name>
<evidence type="ECO:0000256" key="3">
    <source>
        <dbReference type="ARBA" id="ARBA00023098"/>
    </source>
</evidence>
<dbReference type="AlphaFoldDB" id="A0A6I8NA16"/>
<reference evidence="9" key="3">
    <citation type="submission" date="2025-09" db="UniProtKB">
        <authorList>
            <consortium name="Ensembl"/>
        </authorList>
    </citation>
    <scope>IDENTIFICATION</scope>
    <source>
        <strain evidence="9">Glennie</strain>
    </source>
</reference>
<dbReference type="OMA" id="VRTTHCL"/>
<evidence type="ECO:0000256" key="7">
    <source>
        <dbReference type="RuleBase" id="RU000363"/>
    </source>
</evidence>
<dbReference type="SMART" id="SM00822">
    <property type="entry name" value="PKS_KR"/>
    <property type="match status" value="1"/>
</dbReference>
<keyword evidence="4" id="KW-0521">NADP</keyword>